<dbReference type="PANTHER" id="PTHR10169:SF38">
    <property type="entry name" value="DNA TOPOISOMERASE 2"/>
    <property type="match status" value="1"/>
</dbReference>
<dbReference type="SUPFAM" id="SSF55874">
    <property type="entry name" value="ATPase domain of HSP90 chaperone/DNA topoisomerase II/histidine kinase"/>
    <property type="match status" value="1"/>
</dbReference>
<keyword evidence="10" id="KW-0067">ATP-binding</keyword>
<dbReference type="Pfam" id="PF02518">
    <property type="entry name" value="HATPase_c"/>
    <property type="match status" value="1"/>
</dbReference>
<dbReference type="Gene3D" id="3.30.1360.40">
    <property type="match status" value="1"/>
</dbReference>
<evidence type="ECO:0000256" key="14">
    <source>
        <dbReference type="ARBA" id="ARBA00023235"/>
    </source>
</evidence>
<comment type="cofactor">
    <cofactor evidence="4">
        <name>Mg(2+)</name>
        <dbReference type="ChEBI" id="CHEBI:18420"/>
    </cofactor>
</comment>
<feature type="domain" description="Topo IIA-type catalytic" evidence="19">
    <location>
        <begin position="675"/>
        <end position="1095"/>
    </location>
</feature>
<evidence type="ECO:0000256" key="6">
    <source>
        <dbReference type="ARBA" id="ARBA00012895"/>
    </source>
</evidence>
<evidence type="ECO:0000256" key="1">
    <source>
        <dbReference type="ARBA" id="ARBA00000185"/>
    </source>
</evidence>
<comment type="similarity">
    <text evidence="5">Belongs to the type II topoisomerase family.</text>
</comment>
<evidence type="ECO:0000256" key="4">
    <source>
        <dbReference type="ARBA" id="ARBA00001946"/>
    </source>
</evidence>
<keyword evidence="8" id="KW-0479">Metal-binding</keyword>
<dbReference type="Gene3D" id="1.10.268.10">
    <property type="entry name" value="Topoisomerase, domain 3"/>
    <property type="match status" value="1"/>
</dbReference>
<evidence type="ECO:0000256" key="9">
    <source>
        <dbReference type="ARBA" id="ARBA00022741"/>
    </source>
</evidence>
<evidence type="ECO:0000256" key="2">
    <source>
        <dbReference type="ARBA" id="ARBA00001913"/>
    </source>
</evidence>
<dbReference type="FunFam" id="3.90.199.10:FF:000002">
    <property type="entry name" value="DNA topoisomerase 2"/>
    <property type="match status" value="1"/>
</dbReference>
<evidence type="ECO:0000256" key="11">
    <source>
        <dbReference type="ARBA" id="ARBA00022842"/>
    </source>
</evidence>
<dbReference type="GO" id="GO:0000819">
    <property type="term" value="P:sister chromatid segregation"/>
    <property type="evidence" value="ECO:0007669"/>
    <property type="project" value="TreeGrafter"/>
</dbReference>
<dbReference type="GO" id="GO:0003677">
    <property type="term" value="F:DNA binding"/>
    <property type="evidence" value="ECO:0007669"/>
    <property type="project" value="UniProtKB-UniRule"/>
</dbReference>
<dbReference type="InterPro" id="IPR013506">
    <property type="entry name" value="Topo_IIA_bsu_dom2"/>
</dbReference>
<evidence type="ECO:0000256" key="13">
    <source>
        <dbReference type="ARBA" id="ARBA00023125"/>
    </source>
</evidence>
<dbReference type="PROSITE" id="PS00177">
    <property type="entry name" value="TOPOISOMERASE_II"/>
    <property type="match status" value="1"/>
</dbReference>
<dbReference type="InterPro" id="IPR013759">
    <property type="entry name" value="Topo_IIA_B_C"/>
</dbReference>
<keyword evidence="12 16" id="KW-0799">Topoisomerase</keyword>
<evidence type="ECO:0000256" key="7">
    <source>
        <dbReference type="ARBA" id="ARBA00019635"/>
    </source>
</evidence>
<dbReference type="InterPro" id="IPR013757">
    <property type="entry name" value="Topo_IIA_A_a_sf"/>
</dbReference>
<dbReference type="Pfam" id="PF16898">
    <property type="entry name" value="TOPRIM_C"/>
    <property type="match status" value="1"/>
</dbReference>
<feature type="active site" description="O-(5'-phospho-DNA)-tyrosine intermediate" evidence="16">
    <location>
        <position position="766"/>
    </location>
</feature>
<dbReference type="InterPro" id="IPR031660">
    <property type="entry name" value="TOPRIM_C"/>
</dbReference>
<dbReference type="InterPro" id="IPR006171">
    <property type="entry name" value="TOPRIM_dom"/>
</dbReference>
<sequence length="1105" mass="127368">MPLAKNYDKKTPREHVLTRPDTYIGDIESTIENMYVYNEETEKISSKKTNYVPGLYKIFDEILVNARDASQNDDSCNTIKIEFNSEENYIIVQNNGDKGIPIEVHPKFSTMVPQMIFGEMLTSSNYDDNEKRTTGGRNGYGSKLTNIFSNKFEIEIVNNNKKYKQTWEKNMEICKKPKITDCKSNGYVKVKFYPDLEKFGIDKLDEDHCNLFYKRALDISGTSKKLNVYFDKKKLDIADFKKYISLYGSDDFYYDNSNERWNIGCYYQTNEIIAEGGDTISFVNGISTYKGGTHCQHVTDQLLKPILAEIKKKHKDLKITLNTLKENFIFFIDCIIENPAFSSQTKDTLTTKTNKFGSSYKPPESFIKKISKSGIIQQVVELAKLKESSQLKKNDGKKQVKLRGIPKLEDANKAGSKVSNKCSLILTEGDSAKAFAMAGLSIIGKDFNGVFPLKGKLLNVREASVKQKMHNEEINNLKQILGLKQSMTYESDEEFNTLRYGRIICLTDQDVDGSHIKGLLINFFHCVWPDLVKRKGFITSLATPIVKAFKGKTEKIFYNLTEYEDWQESNDTKGYKIKYYKGLGTSTSDEAKVYFNKFENNLIKYFWENLEDNFIDSNNSITLAFDKSRSNDRKDWLKSYNKNEILSQENKEISFGKFIHLDLKHFSNDDTARSIPNIMDGLKPSHRKIFFGALLRGLDKTEVKVAQLAGFVSDKAAYHHGEASLNGAIIGMAQDYVGSNNIAILKPNGQFGTRLKGGKDAASPRYIWTEINNLISIIFNKTDEPILKNQIEDGMGIEPEYYAPIIPMILVNGTEGIGTGFSTKIPNYNPIDIIKNLLRLLEGQKYKHMNPYWNKFNGTVKKIDRSNYEIYGNFEIKNNKVIITELPVGEWTQNYKEFLEKQLDIESNKKTRSFINYKDNNTDKKVHFELEFSKGAKLTNESFKKNYHMIKKINLNNMHLYSIDGNIKKYNSIKDIMTEYFDHRLELYDKRLKYLLAELKKQLDLISYKVKFILMVINNELIVNNRKKSDIEKDLVQNDFPKLGQNSDFGYLLNMPIYTLTLEKINELKKQMENKESEYNSLLEETATSLWKKELTILLEKINSN</sequence>
<keyword evidence="17" id="KW-0175">Coiled coil</keyword>
<dbReference type="EMBL" id="MN448290">
    <property type="protein sequence ID" value="QFG74738.1"/>
    <property type="molecule type" value="Genomic_DNA"/>
</dbReference>
<dbReference type="InterPro" id="IPR018522">
    <property type="entry name" value="TopoIIA_CS"/>
</dbReference>
<dbReference type="InterPro" id="IPR014721">
    <property type="entry name" value="Ribsml_uS5_D2-typ_fold_subgr"/>
</dbReference>
<evidence type="ECO:0000256" key="16">
    <source>
        <dbReference type="PROSITE-ProRule" id="PRU01384"/>
    </source>
</evidence>
<protein>
    <recommendedName>
        <fullName evidence="7">DNA topoisomerase 2</fullName>
        <ecNumber evidence="6">5.6.2.2</ecNumber>
    </recommendedName>
    <alternativeName>
        <fullName evidence="15">DNA topoisomerase II</fullName>
    </alternativeName>
</protein>
<evidence type="ECO:0000256" key="12">
    <source>
        <dbReference type="ARBA" id="ARBA00023029"/>
    </source>
</evidence>
<feature type="coiled-coil region" evidence="17">
    <location>
        <begin position="1058"/>
        <end position="1085"/>
    </location>
</feature>
<keyword evidence="13 16" id="KW-0238">DNA-binding</keyword>
<keyword evidence="9" id="KW-0547">Nucleotide-binding</keyword>
<comment type="catalytic activity">
    <reaction evidence="1 16">
        <text>ATP-dependent breakage, passage and rejoining of double-stranded DNA.</text>
        <dbReference type="EC" id="5.6.2.2"/>
    </reaction>
</comment>
<evidence type="ECO:0000256" key="10">
    <source>
        <dbReference type="ARBA" id="ARBA00022840"/>
    </source>
</evidence>
<dbReference type="SUPFAM" id="SSF56719">
    <property type="entry name" value="Type II DNA topoisomerase"/>
    <property type="match status" value="1"/>
</dbReference>
<dbReference type="Pfam" id="PF00204">
    <property type="entry name" value="DNA_gyraseB"/>
    <property type="match status" value="1"/>
</dbReference>
<dbReference type="Gene3D" id="3.40.50.670">
    <property type="match status" value="1"/>
</dbReference>
<dbReference type="SMART" id="SM00434">
    <property type="entry name" value="TOP4c"/>
    <property type="match status" value="1"/>
</dbReference>
<dbReference type="PROSITE" id="PS50880">
    <property type="entry name" value="TOPRIM"/>
    <property type="match status" value="1"/>
</dbReference>
<dbReference type="PROSITE" id="PS52040">
    <property type="entry name" value="TOPO_IIA"/>
    <property type="match status" value="1"/>
</dbReference>
<dbReference type="InterPro" id="IPR013760">
    <property type="entry name" value="Topo_IIA-like_dom_sf"/>
</dbReference>
<evidence type="ECO:0000313" key="20">
    <source>
        <dbReference type="EMBL" id="QFG74738.1"/>
    </source>
</evidence>
<reference evidence="20" key="1">
    <citation type="journal article" date="2019" name="Philos. Trans. R. Soc. Lond., B, Biol. Sci.">
        <title>Targeted metagenomic recovery of four divergent viruses reveals shared and distinctive characteristics of giant viruses of marine eukaryotes.</title>
        <authorList>
            <person name="Needham D.M."/>
            <person name="Poirier C."/>
            <person name="Hehenberger E."/>
            <person name="Jimenez V."/>
            <person name="Swalwell J.E."/>
            <person name="Santoro A.E."/>
            <person name="Worden A.Z."/>
        </authorList>
    </citation>
    <scope>NUCLEOTIDE SEQUENCE</scope>
    <source>
        <strain evidence="20">MPacV-611</strain>
    </source>
</reference>
<dbReference type="Gene3D" id="3.30.230.10">
    <property type="match status" value="1"/>
</dbReference>
<evidence type="ECO:0000256" key="17">
    <source>
        <dbReference type="SAM" id="Coils"/>
    </source>
</evidence>
<dbReference type="GO" id="GO:0046872">
    <property type="term" value="F:metal ion binding"/>
    <property type="evidence" value="ECO:0007669"/>
    <property type="project" value="UniProtKB-KW"/>
</dbReference>
<feature type="domain" description="Toprim" evidence="18">
    <location>
        <begin position="422"/>
        <end position="539"/>
    </location>
</feature>
<dbReference type="InterPro" id="IPR013758">
    <property type="entry name" value="Topo_IIA_A/C_ab"/>
</dbReference>
<dbReference type="Gene3D" id="3.90.199.10">
    <property type="entry name" value="Topoisomerase II, domain 5"/>
    <property type="match status" value="1"/>
</dbReference>
<comment type="cofactor">
    <cofactor evidence="2">
        <name>Ca(2+)</name>
        <dbReference type="ChEBI" id="CHEBI:29108"/>
    </cofactor>
</comment>
<dbReference type="CDD" id="cd03481">
    <property type="entry name" value="TopoIIA_Trans_ScTopoIIA"/>
    <property type="match status" value="1"/>
</dbReference>
<dbReference type="InterPro" id="IPR003594">
    <property type="entry name" value="HATPase_dom"/>
</dbReference>
<dbReference type="Gene3D" id="3.30.565.10">
    <property type="entry name" value="Histidine kinase-like ATPase, C-terminal domain"/>
    <property type="match status" value="1"/>
</dbReference>
<keyword evidence="14 16" id="KW-0413">Isomerase</keyword>
<comment type="cofactor">
    <cofactor evidence="3">
        <name>Mn(2+)</name>
        <dbReference type="ChEBI" id="CHEBI:29035"/>
    </cofactor>
</comment>
<proteinExistence type="inferred from homology"/>
<organism evidence="20">
    <name type="scientific">Megaviridae environmental sample</name>
    <dbReference type="NCBI Taxonomy" id="1737588"/>
    <lineage>
        <taxon>Viruses</taxon>
        <taxon>Varidnaviria</taxon>
        <taxon>Bamfordvirae</taxon>
        <taxon>Nucleocytoviricota</taxon>
        <taxon>Megaviricetes</taxon>
        <taxon>Imitervirales</taxon>
        <taxon>Mimiviridae</taxon>
        <taxon>environmental samples</taxon>
    </lineage>
</organism>
<dbReference type="FunFam" id="3.40.50.670:FF:000001">
    <property type="entry name" value="DNA topoisomerase 2"/>
    <property type="match status" value="1"/>
</dbReference>
<dbReference type="PRINTS" id="PR01158">
    <property type="entry name" value="TOPISMRASEII"/>
</dbReference>
<dbReference type="FunFam" id="3.30.1490.30:FF:000001">
    <property type="entry name" value="DNA topoisomerase 2"/>
    <property type="match status" value="1"/>
</dbReference>
<dbReference type="GO" id="GO:0005524">
    <property type="term" value="F:ATP binding"/>
    <property type="evidence" value="ECO:0007669"/>
    <property type="project" value="UniProtKB-KW"/>
</dbReference>
<dbReference type="InterPro" id="IPR001241">
    <property type="entry name" value="Topo_IIA"/>
</dbReference>
<accession>A0A5J6VLD2</accession>
<dbReference type="SUPFAM" id="SSF54211">
    <property type="entry name" value="Ribosomal protein S5 domain 2-like"/>
    <property type="match status" value="1"/>
</dbReference>
<evidence type="ECO:0000256" key="8">
    <source>
        <dbReference type="ARBA" id="ARBA00022723"/>
    </source>
</evidence>
<dbReference type="InterPro" id="IPR050634">
    <property type="entry name" value="DNA_Topoisomerase_II"/>
</dbReference>
<dbReference type="GO" id="GO:0006265">
    <property type="term" value="P:DNA topological change"/>
    <property type="evidence" value="ECO:0007669"/>
    <property type="project" value="UniProtKB-UniRule"/>
</dbReference>
<name>A0A5J6VLD2_9VIRU</name>
<dbReference type="InterPro" id="IPR002205">
    <property type="entry name" value="Topo_IIA_dom_A"/>
</dbReference>
<dbReference type="PANTHER" id="PTHR10169">
    <property type="entry name" value="DNA TOPOISOMERASE/GYRASE"/>
    <property type="match status" value="1"/>
</dbReference>
<dbReference type="SMART" id="SM00433">
    <property type="entry name" value="TOP2c"/>
    <property type="match status" value="1"/>
</dbReference>
<evidence type="ECO:0000259" key="18">
    <source>
        <dbReference type="PROSITE" id="PS50880"/>
    </source>
</evidence>
<evidence type="ECO:0000256" key="15">
    <source>
        <dbReference type="ARBA" id="ARBA00031138"/>
    </source>
</evidence>
<dbReference type="PRINTS" id="PR00418">
    <property type="entry name" value="TPI2FAMILY"/>
</dbReference>
<dbReference type="InterPro" id="IPR020568">
    <property type="entry name" value="Ribosomal_Su5_D2-typ_SF"/>
</dbReference>
<dbReference type="GO" id="GO:0003918">
    <property type="term" value="F:DNA topoisomerase type II (double strand cut, ATP-hydrolyzing) activity"/>
    <property type="evidence" value="ECO:0007669"/>
    <property type="project" value="UniProtKB-EC"/>
</dbReference>
<evidence type="ECO:0000259" key="19">
    <source>
        <dbReference type="PROSITE" id="PS52040"/>
    </source>
</evidence>
<dbReference type="Gene3D" id="3.30.1490.30">
    <property type="match status" value="1"/>
</dbReference>
<dbReference type="Pfam" id="PF00521">
    <property type="entry name" value="DNA_topoisoIV"/>
    <property type="match status" value="1"/>
</dbReference>
<dbReference type="InterPro" id="IPR036890">
    <property type="entry name" value="HATPase_C_sf"/>
</dbReference>
<dbReference type="InterPro" id="IPR001154">
    <property type="entry name" value="TopoII_euk"/>
</dbReference>
<evidence type="ECO:0000256" key="3">
    <source>
        <dbReference type="ARBA" id="ARBA00001936"/>
    </source>
</evidence>
<dbReference type="Pfam" id="PF01751">
    <property type="entry name" value="Toprim"/>
    <property type="match status" value="1"/>
</dbReference>
<dbReference type="EC" id="5.6.2.2" evidence="6"/>
<evidence type="ECO:0000256" key="5">
    <source>
        <dbReference type="ARBA" id="ARBA00011080"/>
    </source>
</evidence>
<keyword evidence="11" id="KW-0460">Magnesium</keyword>